<evidence type="ECO:0000313" key="2">
    <source>
        <dbReference type="Proteomes" id="UP000255103"/>
    </source>
</evidence>
<gene>
    <name evidence="1" type="ORF">NCTC12219_01658</name>
</gene>
<dbReference type="Proteomes" id="UP000255103">
    <property type="component" value="Unassembled WGS sequence"/>
</dbReference>
<accession>A0A377JUW4</accession>
<name>A0A377JUW4_9HELI</name>
<organism evidence="1 2">
    <name type="scientific">Helicobacter cinaedi</name>
    <dbReference type="NCBI Taxonomy" id="213"/>
    <lineage>
        <taxon>Bacteria</taxon>
        <taxon>Pseudomonadati</taxon>
        <taxon>Campylobacterota</taxon>
        <taxon>Epsilonproteobacteria</taxon>
        <taxon>Campylobacterales</taxon>
        <taxon>Helicobacteraceae</taxon>
        <taxon>Helicobacter</taxon>
    </lineage>
</organism>
<dbReference type="AlphaFoldDB" id="A0A377JUW4"/>
<reference evidence="1 2" key="1">
    <citation type="submission" date="2018-06" db="EMBL/GenBank/DDBJ databases">
        <authorList>
            <consortium name="Pathogen Informatics"/>
            <person name="Doyle S."/>
        </authorList>
    </citation>
    <scope>NUCLEOTIDE SEQUENCE [LARGE SCALE GENOMIC DNA]</scope>
    <source>
        <strain evidence="1 2">NCTC12219</strain>
    </source>
</reference>
<evidence type="ECO:0000313" key="1">
    <source>
        <dbReference type="EMBL" id="STP11759.1"/>
    </source>
</evidence>
<proteinExistence type="predicted"/>
<protein>
    <submittedName>
        <fullName evidence="1">Uncharacterized protein</fullName>
    </submittedName>
</protein>
<dbReference type="EMBL" id="UGHX01000001">
    <property type="protein sequence ID" value="STP11759.1"/>
    <property type="molecule type" value="Genomic_DNA"/>
</dbReference>
<sequence length="130" mass="14861">MLTRPALPNHTLDSRFCIVFFCSVRVGFFVDFQSLANDLHLRHALKCGKINRTQCHLLKRCRGGGIFKGEGATSQFKPLPLKEKKQLHFIFCTLIFASTYKKEQTPKSRMISLAILKTSLILIYKSLKTN</sequence>